<proteinExistence type="predicted"/>
<dbReference type="AlphaFoldDB" id="A0A5C5YM49"/>
<name>A0A5C5YM49_9BACT</name>
<feature type="domain" description="Transglutaminase-like" evidence="2">
    <location>
        <begin position="172"/>
        <end position="230"/>
    </location>
</feature>
<comment type="caution">
    <text evidence="3">The sequence shown here is derived from an EMBL/GenBank/DDBJ whole genome shotgun (WGS) entry which is preliminary data.</text>
</comment>
<dbReference type="Gene3D" id="3.10.620.30">
    <property type="match status" value="1"/>
</dbReference>
<evidence type="ECO:0000259" key="2">
    <source>
        <dbReference type="SMART" id="SM00460"/>
    </source>
</evidence>
<dbReference type="InterPro" id="IPR002925">
    <property type="entry name" value="Dienelactn_hydro"/>
</dbReference>
<organism evidence="3 4">
    <name type="scientific">Posidoniimonas polymericola</name>
    <dbReference type="NCBI Taxonomy" id="2528002"/>
    <lineage>
        <taxon>Bacteria</taxon>
        <taxon>Pseudomonadati</taxon>
        <taxon>Planctomycetota</taxon>
        <taxon>Planctomycetia</taxon>
        <taxon>Pirellulales</taxon>
        <taxon>Lacipirellulaceae</taxon>
        <taxon>Posidoniimonas</taxon>
    </lineage>
</organism>
<evidence type="ECO:0000313" key="4">
    <source>
        <dbReference type="Proteomes" id="UP000318478"/>
    </source>
</evidence>
<dbReference type="InterPro" id="IPR029058">
    <property type="entry name" value="AB_hydrolase_fold"/>
</dbReference>
<dbReference type="EMBL" id="SJPO01000006">
    <property type="protein sequence ID" value="TWT75910.1"/>
    <property type="molecule type" value="Genomic_DNA"/>
</dbReference>
<dbReference type="OrthoDB" id="9764953at2"/>
<gene>
    <name evidence="3" type="ORF">Pla123a_26940</name>
</gene>
<dbReference type="Gene3D" id="3.40.50.1820">
    <property type="entry name" value="alpha/beta hydrolase"/>
    <property type="match status" value="1"/>
</dbReference>
<dbReference type="Pfam" id="PF01841">
    <property type="entry name" value="Transglut_core"/>
    <property type="match status" value="1"/>
</dbReference>
<sequence precursor="true">MVQRFFGLAPLLLAAALTSCGLATADDARLEAALAAAGDSAGQLQKALDAAPADQAAGVRFLIENMPERDLRSLSAEYLLENTKLAYQAWREAPWRAEVDEATFLNYVLPYACVNERRDRWRADFYARLKPLVADSKSAGEAATVLNNQVFKLLGVRYSTKRAKADQSPYESTESGLASCTGLSVILIDACRAVGVPARFVGVPLWSDHSGNHSWVEVWDDGWRFTGAAEPTGMRLDEGWFTGRAALAKRDTPRYAVYAASFARTPLTFPCVWDRSIDYVWATNVTDRYTKAKASDLSGEQGYARLQVLNAAGERLACGVRLVDSEQQVVGEGETRDERFDANDHLSFVVERGKPYTAKVSIGEADVDAELTVGDREQLFTLHAAAPAPADEPKSQQSVSGDKPVRALRRWLEKPAGERPALAEQAFADAPLSRKQAESAKKLLWADHAERIRNERSQEIKDRVIVDGDRKMPFFYQTFGRQPKAGRRLFISMHGGGGAPAAVNDQQYRNQQHLYEPAEGVYLAPRAPTNTWDLWHQEHIDRMFARLIEDLIVLESVDPDRVYLMGYSAGGDGAYQLAPRMADRLAAAAMMAGHPNDASPLGLRNIGFAIYMGGNDAAYDRNQVAKEWGDRLDKLAAEDPDGYKHQVTIYPDKGHWMDREDASAVPWMSQQRRNPTPDRVVWKQDDVLHQQFYWLATDTPKQGALVTAEQKGQQITVEPNEAPALRVRLSDAMLDLDEPVTVVVDGRTVFDAVVPRTIGTLAGTLAERGDPGLVFAAEIALPDDK</sequence>
<dbReference type="SUPFAM" id="SSF54001">
    <property type="entry name" value="Cysteine proteinases"/>
    <property type="match status" value="1"/>
</dbReference>
<protein>
    <submittedName>
        <fullName evidence="3">Transglutaminase-like superfamily protein</fullName>
    </submittedName>
</protein>
<dbReference type="InterPro" id="IPR038765">
    <property type="entry name" value="Papain-like_cys_pep_sf"/>
</dbReference>
<keyword evidence="4" id="KW-1185">Reference proteome</keyword>
<dbReference type="PANTHER" id="PTHR35532">
    <property type="entry name" value="SIMILAR TO POLYHYDROXYALKANOATE DEPOLYMERASE"/>
    <property type="match status" value="1"/>
</dbReference>
<evidence type="ECO:0000256" key="1">
    <source>
        <dbReference type="SAM" id="SignalP"/>
    </source>
</evidence>
<reference evidence="3 4" key="1">
    <citation type="submission" date="2019-02" db="EMBL/GenBank/DDBJ databases">
        <title>Deep-cultivation of Planctomycetes and their phenomic and genomic characterization uncovers novel biology.</title>
        <authorList>
            <person name="Wiegand S."/>
            <person name="Jogler M."/>
            <person name="Boedeker C."/>
            <person name="Pinto D."/>
            <person name="Vollmers J."/>
            <person name="Rivas-Marin E."/>
            <person name="Kohn T."/>
            <person name="Peeters S.H."/>
            <person name="Heuer A."/>
            <person name="Rast P."/>
            <person name="Oberbeckmann S."/>
            <person name="Bunk B."/>
            <person name="Jeske O."/>
            <person name="Meyerdierks A."/>
            <person name="Storesund J.E."/>
            <person name="Kallscheuer N."/>
            <person name="Luecker S."/>
            <person name="Lage O.M."/>
            <person name="Pohl T."/>
            <person name="Merkel B.J."/>
            <person name="Hornburger P."/>
            <person name="Mueller R.-W."/>
            <person name="Bruemmer F."/>
            <person name="Labrenz M."/>
            <person name="Spormann A.M."/>
            <person name="Op Den Camp H."/>
            <person name="Overmann J."/>
            <person name="Amann R."/>
            <person name="Jetten M.S.M."/>
            <person name="Mascher T."/>
            <person name="Medema M.H."/>
            <person name="Devos D.P."/>
            <person name="Kaster A.-K."/>
            <person name="Ovreas L."/>
            <person name="Rohde M."/>
            <person name="Galperin M.Y."/>
            <person name="Jogler C."/>
        </authorList>
    </citation>
    <scope>NUCLEOTIDE SEQUENCE [LARGE SCALE GENOMIC DNA]</scope>
    <source>
        <strain evidence="3 4">Pla123a</strain>
    </source>
</reference>
<dbReference type="PANTHER" id="PTHR35532:SF5">
    <property type="entry name" value="CARBOHYDRATE-BINDING DOMAIN-CONTAINING PROTEIN"/>
    <property type="match status" value="1"/>
</dbReference>
<dbReference type="SMART" id="SM00460">
    <property type="entry name" value="TGc"/>
    <property type="match status" value="1"/>
</dbReference>
<dbReference type="Proteomes" id="UP000318478">
    <property type="component" value="Unassembled WGS sequence"/>
</dbReference>
<dbReference type="Pfam" id="PF01738">
    <property type="entry name" value="DLH"/>
    <property type="match status" value="1"/>
</dbReference>
<dbReference type="GO" id="GO:0016787">
    <property type="term" value="F:hydrolase activity"/>
    <property type="evidence" value="ECO:0007669"/>
    <property type="project" value="InterPro"/>
</dbReference>
<accession>A0A5C5YM49</accession>
<evidence type="ECO:0000313" key="3">
    <source>
        <dbReference type="EMBL" id="TWT75910.1"/>
    </source>
</evidence>
<dbReference type="SUPFAM" id="SSF53474">
    <property type="entry name" value="alpha/beta-Hydrolases"/>
    <property type="match status" value="1"/>
</dbReference>
<feature type="signal peptide" evidence="1">
    <location>
        <begin position="1"/>
        <end position="25"/>
    </location>
</feature>
<feature type="chain" id="PRO_5022695232" evidence="1">
    <location>
        <begin position="26"/>
        <end position="785"/>
    </location>
</feature>
<keyword evidence="1" id="KW-0732">Signal</keyword>
<dbReference type="InterPro" id="IPR002931">
    <property type="entry name" value="Transglutaminase-like"/>
</dbReference>
<dbReference type="PROSITE" id="PS51257">
    <property type="entry name" value="PROKAR_LIPOPROTEIN"/>
    <property type="match status" value="1"/>
</dbReference>